<feature type="compositionally biased region" description="Low complexity" evidence="1">
    <location>
        <begin position="289"/>
        <end position="298"/>
    </location>
</feature>
<dbReference type="EMBL" id="JAABOA010000528">
    <property type="protein sequence ID" value="KAF9584009.1"/>
    <property type="molecule type" value="Genomic_DNA"/>
</dbReference>
<feature type="non-terminal residue" evidence="2">
    <location>
        <position position="817"/>
    </location>
</feature>
<protein>
    <submittedName>
        <fullName evidence="2">Uncharacterized protein</fullName>
    </submittedName>
</protein>
<feature type="region of interest" description="Disordered" evidence="1">
    <location>
        <begin position="1"/>
        <end position="21"/>
    </location>
</feature>
<feature type="compositionally biased region" description="Polar residues" evidence="1">
    <location>
        <begin position="134"/>
        <end position="151"/>
    </location>
</feature>
<feature type="region of interest" description="Disordered" evidence="1">
    <location>
        <begin position="273"/>
        <end position="305"/>
    </location>
</feature>
<sequence length="817" mass="91517">MVREQLSFSKKEVPPTPTTPIRSMVSTLFRRGEGRPNESSMLASSLSTVTISAPFRPSFVKDSDRSMTKGDPITSVNVDGVKEDWKGPFWDLNRSIPSSGYDDEDFALWIKPSAQARKTESGVDLEERLAGSMASTPTTAGINTESKSSTLYEPCKQDDKKRRRPELEDLDVLEEVLDFVLIILLRVSANLYPFIQGAHSRSINFDFPWQPFGQARVVIIRSLKSYQNIVMEDIGYAIKIMTDIYEQQIRPFGHIDNQGRDVRQEFGPQYPPLTSPSIYGNPKPDMIYSSVPSPGPSSAGTTISQGRSYWSQAQQSLQKKCLKANLSHQRLNDQQSDSKNKHGRRRSLAAFSSIANAFSSSLSHHSPSVSQYFTFSRGSSTPVSFSYSGCSTPLPFSPSMHPSYVSLESRTNGLDGFGAPSTGGCNGNNRLKPTSFQTLLATLLNPGSTSSGPHGLSPMHEEKRAQMEHRWRVDIMRRKASIRAWCCRQFTALYEFSLRINDYEGSLEGGYSLEDEFQHLYRITRSIVDIDMTAKSHDALAETLLEQRAQLSERFQLKYSPYRTAAPTAQELSTANEAASNQFETQYRSILCGRLVAKMESLNDNSGGATQAQVSPPLIVIEPKLERDDVSDEHSSETEDLSNACAYENMELYQLQEHSLWEPLLDRLTKFDSTHHSLDPRNIFQFLRRMSLQDERLENMTEEIRDELLAVLWVIERCIRERSDYQQSPTWFRQSSSVSAVQAIYNSGGIMAYMRDIAGAGAGKGDNNVKSKDPIQLVNPVTLTGYFKRLLKEAGGLLLKETTGLFVELARPATDNG</sequence>
<evidence type="ECO:0000256" key="1">
    <source>
        <dbReference type="SAM" id="MobiDB-lite"/>
    </source>
</evidence>
<feature type="compositionally biased region" description="Basic and acidic residues" evidence="1">
    <location>
        <begin position="1"/>
        <end position="13"/>
    </location>
</feature>
<gene>
    <name evidence="2" type="ORF">BGW38_007880</name>
</gene>
<dbReference type="OrthoDB" id="2417124at2759"/>
<organism evidence="2 3">
    <name type="scientific">Lunasporangiospora selenospora</name>
    <dbReference type="NCBI Taxonomy" id="979761"/>
    <lineage>
        <taxon>Eukaryota</taxon>
        <taxon>Fungi</taxon>
        <taxon>Fungi incertae sedis</taxon>
        <taxon>Mucoromycota</taxon>
        <taxon>Mortierellomycotina</taxon>
        <taxon>Mortierellomycetes</taxon>
        <taxon>Mortierellales</taxon>
        <taxon>Mortierellaceae</taxon>
        <taxon>Lunasporangiospora</taxon>
    </lineage>
</organism>
<evidence type="ECO:0000313" key="2">
    <source>
        <dbReference type="EMBL" id="KAF9584009.1"/>
    </source>
</evidence>
<name>A0A9P6FYX8_9FUNG</name>
<comment type="caution">
    <text evidence="2">The sequence shown here is derived from an EMBL/GenBank/DDBJ whole genome shotgun (WGS) entry which is preliminary data.</text>
</comment>
<accession>A0A9P6FYX8</accession>
<proteinExistence type="predicted"/>
<dbReference type="AlphaFoldDB" id="A0A9P6FYX8"/>
<evidence type="ECO:0000313" key="3">
    <source>
        <dbReference type="Proteomes" id="UP000780801"/>
    </source>
</evidence>
<reference evidence="2" key="1">
    <citation type="journal article" date="2020" name="Fungal Divers.">
        <title>Resolving the Mortierellaceae phylogeny through synthesis of multi-gene phylogenetics and phylogenomics.</title>
        <authorList>
            <person name="Vandepol N."/>
            <person name="Liber J."/>
            <person name="Desiro A."/>
            <person name="Na H."/>
            <person name="Kennedy M."/>
            <person name="Barry K."/>
            <person name="Grigoriev I.V."/>
            <person name="Miller A.N."/>
            <person name="O'Donnell K."/>
            <person name="Stajich J.E."/>
            <person name="Bonito G."/>
        </authorList>
    </citation>
    <scope>NUCLEOTIDE SEQUENCE</scope>
    <source>
        <strain evidence="2">KOD1015</strain>
    </source>
</reference>
<feature type="region of interest" description="Disordered" evidence="1">
    <location>
        <begin position="134"/>
        <end position="160"/>
    </location>
</feature>
<keyword evidence="3" id="KW-1185">Reference proteome</keyword>
<dbReference type="Proteomes" id="UP000780801">
    <property type="component" value="Unassembled WGS sequence"/>
</dbReference>